<sequence length="170" mass="18698">MAKGVQLKGGNQAKLVLQALQKNLDADTLRKNMRKGAKVIADEARQNTNATDPSGELGKAVGVINDPDDRTGVQVAARRGKRYEKGYIAHIVEYGAAPHIIRAKKGKKLAFKHGDKTVVVDEVSHPGIKARPFMRPAWETKKDAALNRIKEGLKKEIGDFGSKYKKAKMR</sequence>
<dbReference type="RefSeq" id="WP_089320060.1">
    <property type="nucleotide sequence ID" value="NZ_FZOQ01000014.1"/>
</dbReference>
<evidence type="ECO:0000313" key="3">
    <source>
        <dbReference type="Proteomes" id="UP000198432"/>
    </source>
</evidence>
<protein>
    <submittedName>
        <fullName evidence="2">Phage protein, HK97 gp10 family</fullName>
    </submittedName>
</protein>
<feature type="region of interest" description="Disordered" evidence="1">
    <location>
        <begin position="43"/>
        <end position="63"/>
    </location>
</feature>
<dbReference type="OrthoDB" id="4226606at2"/>
<dbReference type="Proteomes" id="UP000198432">
    <property type="component" value="Unassembled WGS sequence"/>
</dbReference>
<dbReference type="EMBL" id="FZOQ01000014">
    <property type="protein sequence ID" value="SNS81426.1"/>
    <property type="molecule type" value="Genomic_DNA"/>
</dbReference>
<evidence type="ECO:0000256" key="1">
    <source>
        <dbReference type="SAM" id="MobiDB-lite"/>
    </source>
</evidence>
<accession>A0A239HJ25</accession>
<gene>
    <name evidence="2" type="ORF">SAMN06296052_11414</name>
</gene>
<evidence type="ECO:0000313" key="2">
    <source>
        <dbReference type="EMBL" id="SNS81426.1"/>
    </source>
</evidence>
<reference evidence="3" key="1">
    <citation type="submission" date="2017-06" db="EMBL/GenBank/DDBJ databases">
        <authorList>
            <person name="Varghese N."/>
            <person name="Submissions S."/>
        </authorList>
    </citation>
    <scope>NUCLEOTIDE SEQUENCE [LARGE SCALE GENOMIC DNA]</scope>
    <source>
        <strain evidence="3">NKM1</strain>
    </source>
</reference>
<keyword evidence="3" id="KW-1185">Reference proteome</keyword>
<dbReference type="AlphaFoldDB" id="A0A239HJ25"/>
<dbReference type="InterPro" id="IPR010064">
    <property type="entry name" value="HK97-gp10_tail"/>
</dbReference>
<dbReference type="Pfam" id="PF04883">
    <property type="entry name" value="HK97-gp10_like"/>
    <property type="match status" value="1"/>
</dbReference>
<name>A0A239HJ25_9BACT</name>
<organism evidence="2 3">
    <name type="scientific">Pontibacter ummariensis</name>
    <dbReference type="NCBI Taxonomy" id="1610492"/>
    <lineage>
        <taxon>Bacteria</taxon>
        <taxon>Pseudomonadati</taxon>
        <taxon>Bacteroidota</taxon>
        <taxon>Cytophagia</taxon>
        <taxon>Cytophagales</taxon>
        <taxon>Hymenobacteraceae</taxon>
        <taxon>Pontibacter</taxon>
    </lineage>
</organism>
<proteinExistence type="predicted"/>